<dbReference type="InterPro" id="IPR043151">
    <property type="entry name" value="BAH_sf"/>
</dbReference>
<dbReference type="Pfam" id="PF01426">
    <property type="entry name" value="BAH"/>
    <property type="match status" value="1"/>
</dbReference>
<evidence type="ECO:0000313" key="4">
    <source>
        <dbReference type="Proteomes" id="UP000789390"/>
    </source>
</evidence>
<organism evidence="3 4">
    <name type="scientific">Daphnia galeata</name>
    <dbReference type="NCBI Taxonomy" id="27404"/>
    <lineage>
        <taxon>Eukaryota</taxon>
        <taxon>Metazoa</taxon>
        <taxon>Ecdysozoa</taxon>
        <taxon>Arthropoda</taxon>
        <taxon>Crustacea</taxon>
        <taxon>Branchiopoda</taxon>
        <taxon>Diplostraca</taxon>
        <taxon>Cladocera</taxon>
        <taxon>Anomopoda</taxon>
        <taxon>Daphniidae</taxon>
        <taxon>Daphnia</taxon>
    </lineage>
</organism>
<dbReference type="SMART" id="SM00439">
    <property type="entry name" value="BAH"/>
    <property type="match status" value="1"/>
</dbReference>
<feature type="compositionally biased region" description="Acidic residues" evidence="1">
    <location>
        <begin position="102"/>
        <end position="125"/>
    </location>
</feature>
<dbReference type="OrthoDB" id="6426227at2759"/>
<dbReference type="PANTHER" id="PTHR12505">
    <property type="entry name" value="PHD FINGER TRANSCRIPTION FACTOR"/>
    <property type="match status" value="1"/>
</dbReference>
<reference evidence="3" key="1">
    <citation type="submission" date="2021-11" db="EMBL/GenBank/DDBJ databases">
        <authorList>
            <person name="Schell T."/>
        </authorList>
    </citation>
    <scope>NUCLEOTIDE SEQUENCE</scope>
    <source>
        <strain evidence="3">M5</strain>
    </source>
</reference>
<protein>
    <recommendedName>
        <fullName evidence="2">BAH domain-containing protein</fullName>
    </recommendedName>
</protein>
<feature type="compositionally biased region" description="Low complexity" evidence="1">
    <location>
        <begin position="905"/>
        <end position="923"/>
    </location>
</feature>
<gene>
    <name evidence="3" type="ORF">DGAL_LOCUS4719</name>
</gene>
<dbReference type="InterPro" id="IPR001025">
    <property type="entry name" value="BAH_dom"/>
</dbReference>
<dbReference type="Gene3D" id="2.30.30.140">
    <property type="match status" value="1"/>
</dbReference>
<feature type="domain" description="BAH" evidence="2">
    <location>
        <begin position="1357"/>
        <end position="1488"/>
    </location>
</feature>
<keyword evidence="4" id="KW-1185">Reference proteome</keyword>
<evidence type="ECO:0000256" key="1">
    <source>
        <dbReference type="SAM" id="MobiDB-lite"/>
    </source>
</evidence>
<feature type="region of interest" description="Disordered" evidence="1">
    <location>
        <begin position="814"/>
        <end position="876"/>
    </location>
</feature>
<comment type="caution">
    <text evidence="3">The sequence shown here is derived from an EMBL/GenBank/DDBJ whole genome shotgun (WGS) entry which is preliminary data.</text>
</comment>
<feature type="compositionally biased region" description="Basic and acidic residues" evidence="1">
    <location>
        <begin position="1193"/>
        <end position="1210"/>
    </location>
</feature>
<dbReference type="CDD" id="cd04714">
    <property type="entry name" value="BAH_BAHCC1"/>
    <property type="match status" value="1"/>
</dbReference>
<dbReference type="PANTHER" id="PTHR12505:SF24">
    <property type="entry name" value="PROTEIN WINGED EYE"/>
    <property type="match status" value="1"/>
</dbReference>
<feature type="region of interest" description="Disordered" evidence="1">
    <location>
        <begin position="1175"/>
        <end position="1241"/>
    </location>
</feature>
<name>A0A8J2RHX2_9CRUS</name>
<dbReference type="PROSITE" id="PS51038">
    <property type="entry name" value="BAH"/>
    <property type="match status" value="1"/>
</dbReference>
<accession>A0A8J2RHX2</accession>
<feature type="compositionally biased region" description="Low complexity" evidence="1">
    <location>
        <begin position="844"/>
        <end position="855"/>
    </location>
</feature>
<dbReference type="Gene3D" id="2.30.30.490">
    <property type="match status" value="1"/>
</dbReference>
<evidence type="ECO:0000259" key="2">
    <source>
        <dbReference type="PROSITE" id="PS51038"/>
    </source>
</evidence>
<dbReference type="Pfam" id="PF21744">
    <property type="entry name" value="BAHCC1-like_Tudor"/>
    <property type="match status" value="1"/>
</dbReference>
<feature type="region of interest" description="Disordered" evidence="1">
    <location>
        <begin position="651"/>
        <end position="710"/>
    </location>
</feature>
<evidence type="ECO:0000313" key="3">
    <source>
        <dbReference type="EMBL" id="CAH0102324.1"/>
    </source>
</evidence>
<feature type="region of interest" description="Disordered" evidence="1">
    <location>
        <begin position="604"/>
        <end position="625"/>
    </location>
</feature>
<sequence>MDPESRDGQLQQVAMQVAAGSTRLNTSPMIPGMKTEFPGPPPVYDGHGFGPPVILDLSPRGVDHPPSIQSPYTPVTVDGESGGEMETRIKREVKTESPDFAAGDEESGDDDDDQVDSGTQEEEMEGGCSRTMPRMPEASLFKWHQRRQKRQDEQLQVIQSAAVMTVDGSLPSPSPPTDLDFVASIPKRKALIHPQRKQNATTASSSNVAIPVGIAVARQRRDKCRSDTPMPPVQPKPRRATQSSPVSYPTDRLCMSNSSNGSVEQQHLFSPPSLTGLNANFQAGRTVYNPTALYAGHPTSTPTANWSWPNQAQYNAAVANSLWSTTDMNSIMGYSTYLPTSPSSSVSSSLLHQHHHHHLAGGMTPSPFLLIPTACLDSYPRATVLWPGYATPAQSPWGLPTDMVTTPTASWSLHPPVIGSAFELPLLRADVTSCEDSSTHASKAECVTNSSSNNMANIKEERLTPEPPVPEKNELPVPSETIQPLDSVTATEQTTIRVRDNLTSIQVSQDPIICVPNSLGDRSVPPSLSTVQQQETSVGLVDYSGLQLLSDSIERFVSADQSKLSNPPETIKIVKKEHCSDKPVTVEMAGNALDVLCAAALYQESDPPSSTSEPREILPDTMCPRPDGFQVEFDFRSKLAELQRKYKEKQKELSSLKCKKKSDKKKKKKRSNSEKEDKATRRRNSSSSSSRDGSHHSATKQQEQPSEQGKIVSAPVDFIIPGRLELPLSNTTQRSTSDGVELPRIPTSYAAALASAATSLAPTMPSNTTVLIEKKKRKPDFPVRKQDSEMTETIVPSKKRKFFQLFQWCHSADPTTKKNKKKNSSGNKSKSPAKPKMKPKLKAEVQVKQLSSSSSEESEEETLVGEEKEGPEEECDRLERHCLPALQFLHLNDDSCAEIDTVSTASIPPSTSTLPPLISTPLPASTPPQATTPPPASSPPPIPVPTTPLVTEPVIAEVLVVDPTEPEKCDPEPKDTTKSPWLLTQDLLQDGLRVLISLEEGLFHGGTVSGIRPPDIYGVVVDGERGSRPRIFSTEELLHEALPEVCPQGLTQLQVGTRVCGYWSRKSRCLYPGFVSNIYPAITPPNASHRSVTREDEIDVEFDDGDSGRIPVSQIRLLPPDYPVLGKCPIRFDIYSTSCTLDPNPLLTLESRRHKRRISEPAATMTSLPVAAVKPSVHKEGGGSVVAAEVDDPAEKKNKKTEGDESKENNDDGNVQLKKCRKNKKHKKKHKKKSKCETSDELPLMAEQPDLIIPISPGLAIDHAVENAVDSEPIVKMETRGSKEAAGNYSVLPLSRRVAAKTRSPEPQQQQRKTSKSKMAAFLPERQLWQWLGASFKKASKGKGRKEFYKAIHRGDEIIRVGDCAVFLSAGRPDRPYVGRIELLWQSWGGSMTVKVRWFYHPEETCGGRRLTHLKIPGALFESNHVDENDVQTISHCCTVSSLDEYRLLCKGKPDVNLNLDDNNSSGYDQFYLAGFYDPTSGHLSFESDVLEQQQ</sequence>
<dbReference type="EMBL" id="CAKKLH010000079">
    <property type="protein sequence ID" value="CAH0102324.1"/>
    <property type="molecule type" value="Genomic_DNA"/>
</dbReference>
<dbReference type="InterPro" id="IPR048924">
    <property type="entry name" value="BAHCC1-like_Tudor"/>
</dbReference>
<feature type="region of interest" description="Disordered" evidence="1">
    <location>
        <begin position="218"/>
        <end position="250"/>
    </location>
</feature>
<dbReference type="InterPro" id="IPR052429">
    <property type="entry name" value="BAH_domain_protein"/>
</dbReference>
<dbReference type="GO" id="GO:0003682">
    <property type="term" value="F:chromatin binding"/>
    <property type="evidence" value="ECO:0007669"/>
    <property type="project" value="InterPro"/>
</dbReference>
<feature type="compositionally biased region" description="Basic and acidic residues" evidence="1">
    <location>
        <begin position="85"/>
        <end position="97"/>
    </location>
</feature>
<dbReference type="Pfam" id="PF24912">
    <property type="entry name" value="SH3_TNRC18"/>
    <property type="match status" value="1"/>
</dbReference>
<feature type="compositionally biased region" description="Basic residues" evidence="1">
    <location>
        <begin position="1218"/>
        <end position="1234"/>
    </location>
</feature>
<feature type="compositionally biased region" description="Basic residues" evidence="1">
    <location>
        <begin position="831"/>
        <end position="840"/>
    </location>
</feature>
<proteinExistence type="predicted"/>
<dbReference type="Proteomes" id="UP000789390">
    <property type="component" value="Unassembled WGS sequence"/>
</dbReference>
<feature type="compositionally biased region" description="Pro residues" evidence="1">
    <location>
        <begin position="924"/>
        <end position="944"/>
    </location>
</feature>
<feature type="region of interest" description="Disordered" evidence="1">
    <location>
        <begin position="20"/>
        <end position="134"/>
    </location>
</feature>
<feature type="compositionally biased region" description="Acidic residues" evidence="1">
    <location>
        <begin position="856"/>
        <end position="876"/>
    </location>
</feature>
<feature type="region of interest" description="Disordered" evidence="1">
    <location>
        <begin position="905"/>
        <end position="944"/>
    </location>
</feature>
<dbReference type="InterPro" id="IPR056841">
    <property type="entry name" value="TNRC18_BAHCC1-like_SH3"/>
</dbReference>
<feature type="compositionally biased region" description="Basic residues" evidence="1">
    <location>
        <begin position="657"/>
        <end position="670"/>
    </location>
</feature>
<feature type="region of interest" description="Disordered" evidence="1">
    <location>
        <begin position="1297"/>
        <end position="1318"/>
    </location>
</feature>